<protein>
    <submittedName>
        <fullName evidence="1">Uncharacterized protein</fullName>
    </submittedName>
</protein>
<dbReference type="Proteomes" id="UP001085076">
    <property type="component" value="Miscellaneous, Linkage group lg01"/>
</dbReference>
<organism evidence="1 2">
    <name type="scientific">Dioscorea zingiberensis</name>
    <dbReference type="NCBI Taxonomy" id="325984"/>
    <lineage>
        <taxon>Eukaryota</taxon>
        <taxon>Viridiplantae</taxon>
        <taxon>Streptophyta</taxon>
        <taxon>Embryophyta</taxon>
        <taxon>Tracheophyta</taxon>
        <taxon>Spermatophyta</taxon>
        <taxon>Magnoliopsida</taxon>
        <taxon>Liliopsida</taxon>
        <taxon>Dioscoreales</taxon>
        <taxon>Dioscoreaceae</taxon>
        <taxon>Dioscorea</taxon>
    </lineage>
</organism>
<proteinExistence type="predicted"/>
<accession>A0A9D5HT67</accession>
<dbReference type="EMBL" id="JAGGNH010000001">
    <property type="protein sequence ID" value="KAJ0987889.1"/>
    <property type="molecule type" value="Genomic_DNA"/>
</dbReference>
<reference evidence="1" key="1">
    <citation type="submission" date="2021-03" db="EMBL/GenBank/DDBJ databases">
        <authorList>
            <person name="Li Z."/>
            <person name="Yang C."/>
        </authorList>
    </citation>
    <scope>NUCLEOTIDE SEQUENCE</scope>
    <source>
        <strain evidence="1">Dzin_1.0</strain>
        <tissue evidence="1">Leaf</tissue>
    </source>
</reference>
<comment type="caution">
    <text evidence="1">The sequence shown here is derived from an EMBL/GenBank/DDBJ whole genome shotgun (WGS) entry which is preliminary data.</text>
</comment>
<gene>
    <name evidence="1" type="ORF">J5N97_006245</name>
</gene>
<sequence length="191" mass="19916">MQRQAATIQHPGSSIGNQTASTVFKSASKQHPWSWDSNHLQPVLKQQPPFLKQQPLTRAATNSASSCKAFKLAATSGIKEFQIRAAERHQVQEDLERRTAASNRSGGAALQVGHRWLVLGAGAGLQASCVQGQAEDVRRLDVRAGGCWAQVGRALAEALGRPGGAAGAVAGRRGAAGAAAGLGAQLRLLQA</sequence>
<evidence type="ECO:0000313" key="1">
    <source>
        <dbReference type="EMBL" id="KAJ0987889.1"/>
    </source>
</evidence>
<reference evidence="1" key="2">
    <citation type="journal article" date="2022" name="Hortic Res">
        <title>The genome of Dioscorea zingiberensis sheds light on the biosynthesis, origin and evolution of the medicinally important diosgenin saponins.</title>
        <authorList>
            <person name="Li Y."/>
            <person name="Tan C."/>
            <person name="Li Z."/>
            <person name="Guo J."/>
            <person name="Li S."/>
            <person name="Chen X."/>
            <person name="Wang C."/>
            <person name="Dai X."/>
            <person name="Yang H."/>
            <person name="Song W."/>
            <person name="Hou L."/>
            <person name="Xu J."/>
            <person name="Tong Z."/>
            <person name="Xu A."/>
            <person name="Yuan X."/>
            <person name="Wang W."/>
            <person name="Yang Q."/>
            <person name="Chen L."/>
            <person name="Sun Z."/>
            <person name="Wang K."/>
            <person name="Pan B."/>
            <person name="Chen J."/>
            <person name="Bao Y."/>
            <person name="Liu F."/>
            <person name="Qi X."/>
            <person name="Gang D.R."/>
            <person name="Wen J."/>
            <person name="Li J."/>
        </authorList>
    </citation>
    <scope>NUCLEOTIDE SEQUENCE</scope>
    <source>
        <strain evidence="1">Dzin_1.0</strain>
    </source>
</reference>
<dbReference type="AlphaFoldDB" id="A0A9D5HT67"/>
<evidence type="ECO:0000313" key="2">
    <source>
        <dbReference type="Proteomes" id="UP001085076"/>
    </source>
</evidence>
<keyword evidence="2" id="KW-1185">Reference proteome</keyword>
<name>A0A9D5HT67_9LILI</name>